<sequence>MGLTLLKMFLIHCEKFLQPFPFLLALPALSLPSRGEALDPDLADRSPSSAFLSSIKPRSPDPPSLADLAPDSSHCL</sequence>
<dbReference type="EMBL" id="EQ973912">
    <property type="protein sequence ID" value="EEF39116.1"/>
    <property type="molecule type" value="Genomic_DNA"/>
</dbReference>
<proteinExistence type="predicted"/>
<feature type="region of interest" description="Disordered" evidence="1">
    <location>
        <begin position="37"/>
        <end position="76"/>
    </location>
</feature>
<dbReference type="InParanoid" id="B9SBA8"/>
<organism evidence="2 3">
    <name type="scientific">Ricinus communis</name>
    <name type="common">Castor bean</name>
    <dbReference type="NCBI Taxonomy" id="3988"/>
    <lineage>
        <taxon>Eukaryota</taxon>
        <taxon>Viridiplantae</taxon>
        <taxon>Streptophyta</taxon>
        <taxon>Embryophyta</taxon>
        <taxon>Tracheophyta</taxon>
        <taxon>Spermatophyta</taxon>
        <taxon>Magnoliopsida</taxon>
        <taxon>eudicotyledons</taxon>
        <taxon>Gunneridae</taxon>
        <taxon>Pentapetalae</taxon>
        <taxon>rosids</taxon>
        <taxon>fabids</taxon>
        <taxon>Malpighiales</taxon>
        <taxon>Euphorbiaceae</taxon>
        <taxon>Acalyphoideae</taxon>
        <taxon>Acalypheae</taxon>
        <taxon>Ricinus</taxon>
    </lineage>
</organism>
<gene>
    <name evidence="2" type="ORF">RCOM_0650640</name>
</gene>
<protein>
    <submittedName>
        <fullName evidence="2">Uncharacterized protein</fullName>
    </submittedName>
</protein>
<evidence type="ECO:0000256" key="1">
    <source>
        <dbReference type="SAM" id="MobiDB-lite"/>
    </source>
</evidence>
<accession>B9SBA8</accession>
<reference evidence="3" key="1">
    <citation type="journal article" date="2010" name="Nat. Biotechnol.">
        <title>Draft genome sequence of the oilseed species Ricinus communis.</title>
        <authorList>
            <person name="Chan A.P."/>
            <person name="Crabtree J."/>
            <person name="Zhao Q."/>
            <person name="Lorenzi H."/>
            <person name="Orvis J."/>
            <person name="Puiu D."/>
            <person name="Melake-Berhan A."/>
            <person name="Jones K.M."/>
            <person name="Redman J."/>
            <person name="Chen G."/>
            <person name="Cahoon E.B."/>
            <person name="Gedil M."/>
            <person name="Stanke M."/>
            <person name="Haas B.J."/>
            <person name="Wortman J.R."/>
            <person name="Fraser-Liggett C.M."/>
            <person name="Ravel J."/>
            <person name="Rabinowicz P.D."/>
        </authorList>
    </citation>
    <scope>NUCLEOTIDE SEQUENCE [LARGE SCALE GENOMIC DNA]</scope>
    <source>
        <strain evidence="3">cv. Hale</strain>
    </source>
</reference>
<dbReference type="AlphaFoldDB" id="B9SBA8"/>
<evidence type="ECO:0000313" key="3">
    <source>
        <dbReference type="Proteomes" id="UP000008311"/>
    </source>
</evidence>
<evidence type="ECO:0000313" key="2">
    <source>
        <dbReference type="EMBL" id="EEF39116.1"/>
    </source>
</evidence>
<keyword evidence="3" id="KW-1185">Reference proteome</keyword>
<name>B9SBA8_RICCO</name>
<feature type="compositionally biased region" description="Low complexity" evidence="1">
    <location>
        <begin position="64"/>
        <end position="76"/>
    </location>
</feature>
<dbReference type="Proteomes" id="UP000008311">
    <property type="component" value="Unassembled WGS sequence"/>
</dbReference>